<comment type="caution">
    <text evidence="1">The sequence shown here is derived from an EMBL/GenBank/DDBJ whole genome shotgun (WGS) entry which is preliminary data.</text>
</comment>
<dbReference type="EMBL" id="QGHD01000033">
    <property type="protein sequence ID" value="PWK93096.1"/>
    <property type="molecule type" value="Genomic_DNA"/>
</dbReference>
<gene>
    <name evidence="1" type="ORF">B0H50_13322</name>
</gene>
<evidence type="ECO:0000313" key="1">
    <source>
        <dbReference type="EMBL" id="PWK93096.1"/>
    </source>
</evidence>
<dbReference type="Proteomes" id="UP000245523">
    <property type="component" value="Unassembled WGS sequence"/>
</dbReference>
<sequence length="132" mass="15250">MKRDALGRATKDSISYMSKQTPQKIKVVVDYENLNHLYKTGFSGRYEISSNGREKKFWLNGKLLQEDAYFIEFKKNLAKQSEEVSPYRPPRVEYLTAEEIENLINGAGIVIKRVRNAKADNVILGYNFLKVN</sequence>
<accession>A0ABX5LJL4</accession>
<name>A0ABX5LJL4_9BACT</name>
<keyword evidence="2" id="KW-1185">Reference proteome</keyword>
<organism evidence="1 2">
    <name type="scientific">Hallerella porci</name>
    <dbReference type="NCBI Taxonomy" id="1945871"/>
    <lineage>
        <taxon>Bacteria</taxon>
        <taxon>Pseudomonadati</taxon>
        <taxon>Fibrobacterota</taxon>
        <taxon>Fibrobacteria</taxon>
        <taxon>Fibrobacterales</taxon>
        <taxon>Fibrobacteraceae</taxon>
        <taxon>Hallerella</taxon>
    </lineage>
</organism>
<reference evidence="1 2" key="1">
    <citation type="submission" date="2018-05" db="EMBL/GenBank/DDBJ databases">
        <title>Animal gut microbial communities from fecal samples from Wisconsin, USA.</title>
        <authorList>
            <person name="Neumann A."/>
        </authorList>
    </citation>
    <scope>NUCLEOTIDE SEQUENCE [LARGE SCALE GENOMIC DNA]</scope>
    <source>
        <strain evidence="1 2">UWS4</strain>
    </source>
</reference>
<protein>
    <submittedName>
        <fullName evidence="1">Uncharacterized protein</fullName>
    </submittedName>
</protein>
<evidence type="ECO:0000313" key="2">
    <source>
        <dbReference type="Proteomes" id="UP000245523"/>
    </source>
</evidence>
<proteinExistence type="predicted"/>